<dbReference type="InterPro" id="IPR013024">
    <property type="entry name" value="GGCT-like"/>
</dbReference>
<dbReference type="AlphaFoldDB" id="A0A1Q9HRK8"/>
<dbReference type="OrthoDB" id="5070127at2"/>
<dbReference type="EMBL" id="MJMJ01000001">
    <property type="protein sequence ID" value="OLQ93481.1"/>
    <property type="molecule type" value="Genomic_DNA"/>
</dbReference>
<dbReference type="Pfam" id="PF06094">
    <property type="entry name" value="GGACT"/>
    <property type="match status" value="1"/>
</dbReference>
<dbReference type="InterPro" id="IPR009288">
    <property type="entry name" value="AIG2-like_dom"/>
</dbReference>
<evidence type="ECO:0000313" key="2">
    <source>
        <dbReference type="EMBL" id="OLQ93481.1"/>
    </source>
</evidence>
<name>A0A1Q9HRK8_9VIBR</name>
<proteinExistence type="predicted"/>
<dbReference type="STRING" id="1381081.BIY22_03035"/>
<dbReference type="RefSeq" id="WP_075706119.1">
    <property type="nucleotide sequence ID" value="NZ_MJMJ01000001.1"/>
</dbReference>
<feature type="domain" description="Gamma-glutamylcyclotransferase AIG2-like" evidence="1">
    <location>
        <begin position="2"/>
        <end position="62"/>
    </location>
</feature>
<reference evidence="2 3" key="1">
    <citation type="submission" date="2016-09" db="EMBL/GenBank/DDBJ databases">
        <title>Genomic Taxonomy of the Vibrionaceae.</title>
        <authorList>
            <person name="Gonzalez-Castillo A."/>
            <person name="Gomez-Gil B."/>
            <person name="Enciso-Ibarra K."/>
        </authorList>
    </citation>
    <scope>NUCLEOTIDE SEQUENCE [LARGE SCALE GENOMIC DNA]</scope>
    <source>
        <strain evidence="2 3">CAIM 703</strain>
    </source>
</reference>
<evidence type="ECO:0000259" key="1">
    <source>
        <dbReference type="Pfam" id="PF06094"/>
    </source>
</evidence>
<comment type="caution">
    <text evidence="2">The sequence shown here is derived from an EMBL/GenBank/DDBJ whole genome shotgun (WGS) entry which is preliminary data.</text>
</comment>
<dbReference type="Proteomes" id="UP000186313">
    <property type="component" value="Unassembled WGS sequence"/>
</dbReference>
<evidence type="ECO:0000313" key="3">
    <source>
        <dbReference type="Proteomes" id="UP000186313"/>
    </source>
</evidence>
<dbReference type="CDD" id="cd06661">
    <property type="entry name" value="GGCT_like"/>
    <property type="match status" value="1"/>
</dbReference>
<sequence length="64" mass="7298">MGYPGIELNDAGEQVRGFVFTSENLAKNWHKLDEFEGNEYERVATTLHLDEGGIVEAYIYMLSE</sequence>
<organism evidence="2 3">
    <name type="scientific">Vibrio panuliri</name>
    <dbReference type="NCBI Taxonomy" id="1381081"/>
    <lineage>
        <taxon>Bacteria</taxon>
        <taxon>Pseudomonadati</taxon>
        <taxon>Pseudomonadota</taxon>
        <taxon>Gammaproteobacteria</taxon>
        <taxon>Vibrionales</taxon>
        <taxon>Vibrionaceae</taxon>
        <taxon>Vibrio</taxon>
    </lineage>
</organism>
<dbReference type="Gene3D" id="3.10.490.10">
    <property type="entry name" value="Gamma-glutamyl cyclotransferase-like"/>
    <property type="match status" value="1"/>
</dbReference>
<dbReference type="SUPFAM" id="SSF110857">
    <property type="entry name" value="Gamma-glutamyl cyclotransferase-like"/>
    <property type="match status" value="1"/>
</dbReference>
<protein>
    <recommendedName>
        <fullName evidence="1">Gamma-glutamylcyclotransferase AIG2-like domain-containing protein</fullName>
    </recommendedName>
</protein>
<accession>A0A1Q9HRK8</accession>
<gene>
    <name evidence="2" type="ORF">BIY22_03035</name>
</gene>
<dbReference type="InterPro" id="IPR036568">
    <property type="entry name" value="GGCT-like_sf"/>
</dbReference>